<dbReference type="Pfam" id="PF03553">
    <property type="entry name" value="Na_H_antiporter"/>
    <property type="match status" value="1"/>
</dbReference>
<gene>
    <name evidence="8" type="ORF">SAMN05216233_102145</name>
</gene>
<feature type="domain" description="Na+/H+ antiporter NhaC-like C-terminal" evidence="7">
    <location>
        <begin position="158"/>
        <end position="470"/>
    </location>
</feature>
<dbReference type="PANTHER" id="PTHR43478:SF1">
    <property type="entry name" value="NA+_H+ ANTIPORTER NHAC-LIKE C-TERMINAL DOMAIN-CONTAINING PROTEIN"/>
    <property type="match status" value="1"/>
</dbReference>
<dbReference type="AlphaFoldDB" id="A0A1G5BR09"/>
<feature type="transmembrane region" description="Helical" evidence="6">
    <location>
        <begin position="256"/>
        <end position="278"/>
    </location>
</feature>
<feature type="transmembrane region" description="Helical" evidence="6">
    <location>
        <begin position="329"/>
        <end position="346"/>
    </location>
</feature>
<keyword evidence="9" id="KW-1185">Reference proteome</keyword>
<evidence type="ECO:0000313" key="9">
    <source>
        <dbReference type="Proteomes" id="UP000198870"/>
    </source>
</evidence>
<feature type="transmembrane region" description="Helical" evidence="6">
    <location>
        <begin position="462"/>
        <end position="491"/>
    </location>
</feature>
<dbReference type="EMBL" id="FMUX01000002">
    <property type="protein sequence ID" value="SCX92484.1"/>
    <property type="molecule type" value="Genomic_DNA"/>
</dbReference>
<dbReference type="OrthoDB" id="9762978at2"/>
<evidence type="ECO:0000259" key="7">
    <source>
        <dbReference type="Pfam" id="PF03553"/>
    </source>
</evidence>
<comment type="subcellular location">
    <subcellularLocation>
        <location evidence="1">Cell membrane</location>
        <topology evidence="1">Multi-pass membrane protein</topology>
    </subcellularLocation>
</comment>
<dbReference type="GO" id="GO:0005886">
    <property type="term" value="C:plasma membrane"/>
    <property type="evidence" value="ECO:0007669"/>
    <property type="project" value="UniProtKB-SubCell"/>
</dbReference>
<sequence length="519" mass="55268">MEHMGIVSILPVVLAIIIAIKLKNVIPALFAGVLSGVLILSGGHPVTAVTTMIKSYLFAQVADSYNAGVLILLVFIGGFVGLMEKSGGAAAFALKMTEIVNNRFKVQLSAWLGGIIVFFSDLGTPLIVGPISEPLFDKLRVSREKLAWIIDSTASPIAVLVPFIGWGVYVMGLIQKEFSALGIAETDWAAFIKAIPFQFYPILAVIMVPVVAFTGYEFSAMARAEKRTIDTGERYWPHSKPLRHANDERNANSKAILIWLPLIVLFVTLFGILGPLGFPLKKVPGSTFRTALSTGYLFAAVTIISLMVFHKVKTLGESFDIYFSGMNKMMNVAVILVLAWSLGAVGKHMGTANYIIEVTHGTLPAWGVPAVVFLIGGIMSFATGSSWGTFAILMPLVIPMSETLGAPLHACIGAVLSGGLFGDHCSPISDTTILSSTGAGCDHIDHVETQLPYALLNGTVSLLAYLLAGITGSALCLLLAIATLVVSLVILSKRNGVHIPNTTVEDVEQLSAEPSVAQD</sequence>
<dbReference type="STRING" id="419481.SAMN05216233_102145"/>
<evidence type="ECO:0000256" key="5">
    <source>
        <dbReference type="ARBA" id="ARBA00023136"/>
    </source>
</evidence>
<keyword evidence="5 6" id="KW-0472">Membrane</keyword>
<feature type="transmembrane region" description="Helical" evidence="6">
    <location>
        <begin position="29"/>
        <end position="53"/>
    </location>
</feature>
<dbReference type="InterPro" id="IPR018461">
    <property type="entry name" value="Na/H_Antiport_NhaC-like_C"/>
</dbReference>
<proteinExistence type="predicted"/>
<feature type="transmembrane region" description="Helical" evidence="6">
    <location>
        <begin position="6"/>
        <end position="22"/>
    </location>
</feature>
<feature type="transmembrane region" description="Helical" evidence="6">
    <location>
        <begin position="366"/>
        <end position="398"/>
    </location>
</feature>
<dbReference type="PANTHER" id="PTHR43478">
    <property type="entry name" value="NA+/H+ ANTIPORTER-RELATED"/>
    <property type="match status" value="1"/>
</dbReference>
<evidence type="ECO:0000256" key="1">
    <source>
        <dbReference type="ARBA" id="ARBA00004651"/>
    </source>
</evidence>
<keyword evidence="3 6" id="KW-0812">Transmembrane</keyword>
<feature type="transmembrane region" description="Helical" evidence="6">
    <location>
        <begin position="148"/>
        <end position="174"/>
    </location>
</feature>
<evidence type="ECO:0000256" key="6">
    <source>
        <dbReference type="SAM" id="Phobius"/>
    </source>
</evidence>
<keyword evidence="4 6" id="KW-1133">Transmembrane helix</keyword>
<evidence type="ECO:0000313" key="8">
    <source>
        <dbReference type="EMBL" id="SCX92484.1"/>
    </source>
</evidence>
<keyword evidence="2" id="KW-1003">Cell membrane</keyword>
<accession>A0A1G5BR09</accession>
<evidence type="ECO:0000256" key="4">
    <source>
        <dbReference type="ARBA" id="ARBA00022989"/>
    </source>
</evidence>
<feature type="transmembrane region" description="Helical" evidence="6">
    <location>
        <begin position="104"/>
        <end position="128"/>
    </location>
</feature>
<dbReference type="RefSeq" id="WP_092208461.1">
    <property type="nucleotide sequence ID" value="NZ_FMUX01000002.1"/>
</dbReference>
<reference evidence="8 9" key="1">
    <citation type="submission" date="2016-10" db="EMBL/GenBank/DDBJ databases">
        <authorList>
            <person name="de Groot N.N."/>
        </authorList>
    </citation>
    <scope>NUCLEOTIDE SEQUENCE [LARGE SCALE GENOMIC DNA]</scope>
    <source>
        <strain evidence="8 9">AA1</strain>
    </source>
</reference>
<feature type="transmembrane region" description="Helical" evidence="6">
    <location>
        <begin position="65"/>
        <end position="83"/>
    </location>
</feature>
<evidence type="ECO:0000256" key="3">
    <source>
        <dbReference type="ARBA" id="ARBA00022692"/>
    </source>
</evidence>
<protein>
    <submittedName>
        <fullName evidence="8">Transporter, NhaC family</fullName>
    </submittedName>
</protein>
<organism evidence="8 9">
    <name type="scientific">Desulfoluna spongiiphila</name>
    <dbReference type="NCBI Taxonomy" id="419481"/>
    <lineage>
        <taxon>Bacteria</taxon>
        <taxon>Pseudomonadati</taxon>
        <taxon>Thermodesulfobacteriota</taxon>
        <taxon>Desulfobacteria</taxon>
        <taxon>Desulfobacterales</taxon>
        <taxon>Desulfolunaceae</taxon>
        <taxon>Desulfoluna</taxon>
    </lineage>
</organism>
<feature type="transmembrane region" description="Helical" evidence="6">
    <location>
        <begin position="195"/>
        <end position="216"/>
    </location>
</feature>
<dbReference type="Proteomes" id="UP000198870">
    <property type="component" value="Unassembled WGS sequence"/>
</dbReference>
<feature type="transmembrane region" description="Helical" evidence="6">
    <location>
        <begin position="290"/>
        <end position="309"/>
    </location>
</feature>
<evidence type="ECO:0000256" key="2">
    <source>
        <dbReference type="ARBA" id="ARBA00022475"/>
    </source>
</evidence>
<name>A0A1G5BR09_9BACT</name>